<evidence type="ECO:0000313" key="2">
    <source>
        <dbReference type="Proteomes" id="UP000602510"/>
    </source>
</evidence>
<evidence type="ECO:0000313" key="1">
    <source>
        <dbReference type="EMBL" id="KAF4034743.1"/>
    </source>
</evidence>
<keyword evidence="2" id="KW-1185">Reference proteome</keyword>
<name>A0A833W9K2_PHYIN</name>
<comment type="caution">
    <text evidence="1">The sequence shown here is derived from an EMBL/GenBank/DDBJ whole genome shotgun (WGS) entry which is preliminary data.</text>
</comment>
<dbReference type="AlphaFoldDB" id="A0A833W9K2"/>
<protein>
    <submittedName>
        <fullName evidence="1">Uncharacterized protein</fullName>
    </submittedName>
</protein>
<organism evidence="1 2">
    <name type="scientific">Phytophthora infestans</name>
    <name type="common">Potato late blight agent</name>
    <name type="synonym">Botrytis infestans</name>
    <dbReference type="NCBI Taxonomy" id="4787"/>
    <lineage>
        <taxon>Eukaryota</taxon>
        <taxon>Sar</taxon>
        <taxon>Stramenopiles</taxon>
        <taxon>Oomycota</taxon>
        <taxon>Peronosporomycetes</taxon>
        <taxon>Peronosporales</taxon>
        <taxon>Peronosporaceae</taxon>
        <taxon>Phytophthora</taxon>
    </lineage>
</organism>
<sequence length="125" mass="14126">MKDVVIEYVSTKEHLADLLTKAVTVDVLSSLRGQLEVRDVTGDVDAQKLGKRSWKLMIELKPKRQHPVLLDELGWAGLEMESDGTRSSRTSWGGLVYEVKQQLTGRLDQRTYYDLGYGLACIRSD</sequence>
<dbReference type="Proteomes" id="UP000602510">
    <property type="component" value="Unassembled WGS sequence"/>
</dbReference>
<proteinExistence type="predicted"/>
<accession>A0A833W9K2</accession>
<gene>
    <name evidence="1" type="ORF">GN244_ATG13280</name>
</gene>
<dbReference type="EMBL" id="WSZM01000351">
    <property type="protein sequence ID" value="KAF4034743.1"/>
    <property type="molecule type" value="Genomic_DNA"/>
</dbReference>
<reference evidence="1" key="1">
    <citation type="submission" date="2020-04" db="EMBL/GenBank/DDBJ databases">
        <title>Hybrid Assembly of Korean Phytophthora infestans isolates.</title>
        <authorList>
            <person name="Prokchorchik M."/>
            <person name="Lee Y."/>
            <person name="Seo J."/>
            <person name="Cho J.-H."/>
            <person name="Park Y.-E."/>
            <person name="Jang D.-C."/>
            <person name="Im J.-S."/>
            <person name="Choi J.-G."/>
            <person name="Park H.-J."/>
            <person name="Lee G.-B."/>
            <person name="Lee Y.-G."/>
            <person name="Hong S.-Y."/>
            <person name="Cho K."/>
            <person name="Sohn K.H."/>
        </authorList>
    </citation>
    <scope>NUCLEOTIDE SEQUENCE</scope>
    <source>
        <strain evidence="1">KR_1_A1</strain>
    </source>
</reference>